<dbReference type="AlphaFoldDB" id="A0A0N1F547"/>
<evidence type="ECO:0000313" key="10">
    <source>
        <dbReference type="EMBL" id="KPH80986.1"/>
    </source>
</evidence>
<dbReference type="InterPro" id="IPR006311">
    <property type="entry name" value="TAT_signal"/>
</dbReference>
<dbReference type="Proteomes" id="UP000037822">
    <property type="component" value="Unassembled WGS sequence"/>
</dbReference>
<dbReference type="OrthoDB" id="570524at2"/>
<keyword evidence="4" id="KW-0813">Transport</keyword>
<evidence type="ECO:0000256" key="8">
    <source>
        <dbReference type="ARBA" id="ARBA00023136"/>
    </source>
</evidence>
<keyword evidence="8" id="KW-0472">Membrane</keyword>
<protein>
    <submittedName>
        <fullName evidence="10">Nitrate ABC transporter substrate-binding protein</fullName>
    </submittedName>
</protein>
<sequence length="447" mass="49297">MRTNFTGDHRIGACRCGDNHEAGFFADEGDGRPENAVERATNRALIAGLFPDPVQRRTLLKGVGAATLLAALSDLLPVSTLQAIAQERAQPEKRDIKVGFLPITCATPLIFGLERGTFAKNGLNVSLQKIPGIALIRDKMINGELDVSQQVMPVALATSAGVGGSTIPTKVLTILNQHGNSLVLAMKHKDNRDPKNWKGFRFAIPFEQSHQTLQLRYYLAEAGLDPDKDVTYRVVPPSEYVSNLRVDSIDGFFGGEPGGQRAVYEGAGFIHLISKDIWEGHPCCSVTATDAWIKQHPNTFMAVFRSVIEAGLYASDPKNRAGMAKVLAQPTYLNAPETVVEQVISGRFADGLGHVRNVPDRVNFDPFPHYSMAVWLLTQMRRWNMLKNDIDFKALAREVMLATDARKYMAELNVDVPPPGFRKEVIMGKEFDSDAPDQYINTLPRRG</sequence>
<dbReference type="PROSITE" id="PS51318">
    <property type="entry name" value="TAT"/>
    <property type="match status" value="1"/>
</dbReference>
<evidence type="ECO:0000256" key="5">
    <source>
        <dbReference type="ARBA" id="ARBA00022475"/>
    </source>
</evidence>
<evidence type="ECO:0000256" key="3">
    <source>
        <dbReference type="ARBA" id="ARBA00010742"/>
    </source>
</evidence>
<dbReference type="Pfam" id="PF13379">
    <property type="entry name" value="NMT1_2"/>
    <property type="match status" value="1"/>
</dbReference>
<keyword evidence="7" id="KW-0732">Signal</keyword>
<accession>A0A0N1F547</accession>
<comment type="similarity">
    <text evidence="3">Belongs to the bacterial solute-binding protein SsuA/TauA family.</text>
</comment>
<dbReference type="InterPro" id="IPR044527">
    <property type="entry name" value="NrtA/CpmA_ABC-bd_dom"/>
</dbReference>
<dbReference type="SUPFAM" id="SSF53850">
    <property type="entry name" value="Periplasmic binding protein-like II"/>
    <property type="match status" value="1"/>
</dbReference>
<evidence type="ECO:0000256" key="9">
    <source>
        <dbReference type="ARBA" id="ARBA00024031"/>
    </source>
</evidence>
<evidence type="ECO:0000256" key="1">
    <source>
        <dbReference type="ARBA" id="ARBA00004308"/>
    </source>
</evidence>
<comment type="similarity">
    <text evidence="9">Belongs to the CmpA/NrtA family.</text>
</comment>
<evidence type="ECO:0000313" key="11">
    <source>
        <dbReference type="Proteomes" id="UP000037822"/>
    </source>
</evidence>
<keyword evidence="5" id="KW-1003">Cell membrane</keyword>
<organism evidence="10 11">
    <name type="scientific">Bosea vaviloviae</name>
    <dbReference type="NCBI Taxonomy" id="1526658"/>
    <lineage>
        <taxon>Bacteria</taxon>
        <taxon>Pseudomonadati</taxon>
        <taxon>Pseudomonadota</taxon>
        <taxon>Alphaproteobacteria</taxon>
        <taxon>Hyphomicrobiales</taxon>
        <taxon>Boseaceae</taxon>
        <taxon>Bosea</taxon>
    </lineage>
</organism>
<gene>
    <name evidence="10" type="ORF">AE618_10015</name>
</gene>
<dbReference type="PANTHER" id="PTHR30024:SF47">
    <property type="entry name" value="TAURINE-BINDING PERIPLASMIC PROTEIN"/>
    <property type="match status" value="1"/>
</dbReference>
<dbReference type="PANTHER" id="PTHR30024">
    <property type="entry name" value="ALIPHATIC SULFONATES-BINDING PROTEIN-RELATED"/>
    <property type="match status" value="1"/>
</dbReference>
<dbReference type="GO" id="GO:0012505">
    <property type="term" value="C:endomembrane system"/>
    <property type="evidence" value="ECO:0007669"/>
    <property type="project" value="UniProtKB-SubCell"/>
</dbReference>
<keyword evidence="6" id="KW-0997">Cell inner membrane</keyword>
<reference evidence="10 11" key="1">
    <citation type="submission" date="2015-07" db="EMBL/GenBank/DDBJ databases">
        <title>Whole genome sequencing of Bosea vaviloviae isolated from cave pool.</title>
        <authorList>
            <person name="Tan N.E.H."/>
            <person name="Lee Y.P."/>
            <person name="Gan H.M."/>
            <person name="Barton H."/>
            <person name="Savka M.A."/>
        </authorList>
    </citation>
    <scope>NUCLEOTIDE SEQUENCE [LARGE SCALE GENOMIC DNA]</scope>
    <source>
        <strain evidence="10 11">SD260</strain>
    </source>
</reference>
<evidence type="ECO:0000256" key="7">
    <source>
        <dbReference type="ARBA" id="ARBA00022729"/>
    </source>
</evidence>
<evidence type="ECO:0000256" key="6">
    <source>
        <dbReference type="ARBA" id="ARBA00022519"/>
    </source>
</evidence>
<evidence type="ECO:0000256" key="2">
    <source>
        <dbReference type="ARBA" id="ARBA00004418"/>
    </source>
</evidence>
<dbReference type="PATRIC" id="fig|1526658.3.peg.668"/>
<evidence type="ECO:0000256" key="4">
    <source>
        <dbReference type="ARBA" id="ARBA00022448"/>
    </source>
</evidence>
<dbReference type="EMBL" id="LGSZ01000032">
    <property type="protein sequence ID" value="KPH80986.1"/>
    <property type="molecule type" value="Genomic_DNA"/>
</dbReference>
<name>A0A0N1F547_9HYPH</name>
<dbReference type="Gene3D" id="3.40.190.10">
    <property type="entry name" value="Periplasmic binding protein-like II"/>
    <property type="match status" value="2"/>
</dbReference>
<comment type="subcellular location">
    <subcellularLocation>
        <location evidence="1">Endomembrane system</location>
    </subcellularLocation>
    <subcellularLocation>
        <location evidence="2">Periplasm</location>
    </subcellularLocation>
</comment>
<dbReference type="CDD" id="cd13553">
    <property type="entry name" value="PBP2_NrtA_CpmA_like"/>
    <property type="match status" value="1"/>
</dbReference>
<keyword evidence="11" id="KW-1185">Reference proteome</keyword>
<dbReference type="RefSeq" id="WP_054208919.1">
    <property type="nucleotide sequence ID" value="NZ_LGSZ01000032.1"/>
</dbReference>
<dbReference type="GO" id="GO:0042597">
    <property type="term" value="C:periplasmic space"/>
    <property type="evidence" value="ECO:0007669"/>
    <property type="project" value="UniProtKB-SubCell"/>
</dbReference>
<proteinExistence type="inferred from homology"/>
<comment type="caution">
    <text evidence="10">The sequence shown here is derived from an EMBL/GenBank/DDBJ whole genome shotgun (WGS) entry which is preliminary data.</text>
</comment>